<dbReference type="CDD" id="cd07067">
    <property type="entry name" value="HP_PGM_like"/>
    <property type="match status" value="1"/>
</dbReference>
<dbReference type="SMART" id="SM00855">
    <property type="entry name" value="PGAM"/>
    <property type="match status" value="1"/>
</dbReference>
<evidence type="ECO:0000256" key="1">
    <source>
        <dbReference type="PIRSR" id="PIRSR613078-1"/>
    </source>
</evidence>
<dbReference type="GO" id="GO:0050278">
    <property type="term" value="F:sedoheptulose-bisphosphatase activity"/>
    <property type="evidence" value="ECO:0007669"/>
    <property type="project" value="EnsemblFungi"/>
</dbReference>
<dbReference type="FunCoup" id="A5DKD6">
    <property type="interactions" value="41"/>
</dbReference>
<evidence type="ECO:0000256" key="2">
    <source>
        <dbReference type="PIRSR" id="PIRSR613078-2"/>
    </source>
</evidence>
<dbReference type="AlphaFoldDB" id="A5DKD6"/>
<feature type="active site" description="Proton donor/acceptor" evidence="1">
    <location>
        <position position="125"/>
    </location>
</feature>
<dbReference type="KEGG" id="pgu:PGUG_03737"/>
<feature type="binding site" evidence="2">
    <location>
        <begin position="125"/>
        <end position="128"/>
    </location>
    <ligand>
        <name>substrate</name>
    </ligand>
</feature>
<gene>
    <name evidence="3" type="ORF">PGUG_03737</name>
</gene>
<dbReference type="InterPro" id="IPR013078">
    <property type="entry name" value="His_Pase_superF_clade-1"/>
</dbReference>
<dbReference type="InterPro" id="IPR050275">
    <property type="entry name" value="PGM_Phosphatase"/>
</dbReference>
<feature type="active site" description="Tele-phosphohistidine intermediate" evidence="1">
    <location>
        <position position="37"/>
    </location>
</feature>
<evidence type="ECO:0000313" key="4">
    <source>
        <dbReference type="Proteomes" id="UP000001997"/>
    </source>
</evidence>
<dbReference type="PANTHER" id="PTHR48100:SF15">
    <property type="entry name" value="SEDOHEPTULOSE 1,7-BISPHOSPHATASE"/>
    <property type="match status" value="1"/>
</dbReference>
<dbReference type="SUPFAM" id="SSF53254">
    <property type="entry name" value="Phosphoglycerate mutase-like"/>
    <property type="match status" value="1"/>
</dbReference>
<protein>
    <recommendedName>
        <fullName evidence="5">Phosphoglycerate mutase</fullName>
    </recommendedName>
</protein>
<dbReference type="RefSeq" id="XP_001484356.1">
    <property type="nucleotide sequence ID" value="XM_001484306.1"/>
</dbReference>
<dbReference type="eggNOG" id="KOG0235">
    <property type="taxonomic scope" value="Eukaryota"/>
</dbReference>
<dbReference type="FunFam" id="3.40.50.1240:FF:000022">
    <property type="entry name" value="Phosphoglycerate mutase family protein"/>
    <property type="match status" value="1"/>
</dbReference>
<dbReference type="OrthoDB" id="4818801at2759"/>
<reference evidence="3 4" key="1">
    <citation type="journal article" date="2009" name="Nature">
        <title>Evolution of pathogenicity and sexual reproduction in eight Candida genomes.</title>
        <authorList>
            <person name="Butler G."/>
            <person name="Rasmussen M.D."/>
            <person name="Lin M.F."/>
            <person name="Santos M.A."/>
            <person name="Sakthikumar S."/>
            <person name="Munro C.A."/>
            <person name="Rheinbay E."/>
            <person name="Grabherr M."/>
            <person name="Forche A."/>
            <person name="Reedy J.L."/>
            <person name="Agrafioti I."/>
            <person name="Arnaud M.B."/>
            <person name="Bates S."/>
            <person name="Brown A.J."/>
            <person name="Brunke S."/>
            <person name="Costanzo M.C."/>
            <person name="Fitzpatrick D.A."/>
            <person name="de Groot P.W."/>
            <person name="Harris D."/>
            <person name="Hoyer L.L."/>
            <person name="Hube B."/>
            <person name="Klis F.M."/>
            <person name="Kodira C."/>
            <person name="Lennard N."/>
            <person name="Logue M.E."/>
            <person name="Martin R."/>
            <person name="Neiman A.M."/>
            <person name="Nikolaou E."/>
            <person name="Quail M.A."/>
            <person name="Quinn J."/>
            <person name="Santos M.C."/>
            <person name="Schmitzberger F.F."/>
            <person name="Sherlock G."/>
            <person name="Shah P."/>
            <person name="Silverstein K.A."/>
            <person name="Skrzypek M.S."/>
            <person name="Soll D."/>
            <person name="Staggs R."/>
            <person name="Stansfield I."/>
            <person name="Stumpf M.P."/>
            <person name="Sudbery P.E."/>
            <person name="Srikantha T."/>
            <person name="Zeng Q."/>
            <person name="Berman J."/>
            <person name="Berriman M."/>
            <person name="Heitman J."/>
            <person name="Gow N.A."/>
            <person name="Lorenz M.C."/>
            <person name="Birren B.W."/>
            <person name="Kellis M."/>
            <person name="Cuomo C.A."/>
        </authorList>
    </citation>
    <scope>NUCLEOTIDE SEQUENCE [LARGE SCALE GENOMIC DNA]</scope>
    <source>
        <strain evidence="4">ATCC 6260 / CBS 566 / DSM 6381 / JCM 1539 / NBRC 10279 / NRRL Y-324</strain>
    </source>
</reference>
<feature type="binding site" evidence="2">
    <location>
        <position position="95"/>
    </location>
    <ligand>
        <name>substrate</name>
    </ligand>
</feature>
<organism evidence="3 4">
    <name type="scientific">Meyerozyma guilliermondii (strain ATCC 6260 / CBS 566 / DSM 6381 / JCM 1539 / NBRC 10279 / NRRL Y-324)</name>
    <name type="common">Yeast</name>
    <name type="synonym">Candida guilliermondii</name>
    <dbReference type="NCBI Taxonomy" id="294746"/>
    <lineage>
        <taxon>Eukaryota</taxon>
        <taxon>Fungi</taxon>
        <taxon>Dikarya</taxon>
        <taxon>Ascomycota</taxon>
        <taxon>Saccharomycotina</taxon>
        <taxon>Pichiomycetes</taxon>
        <taxon>Debaryomycetaceae</taxon>
        <taxon>Meyerozyma</taxon>
    </lineage>
</organism>
<name>A5DKD6_PICGU</name>
<accession>A5DKD6</accession>
<dbReference type="Pfam" id="PF00300">
    <property type="entry name" value="His_Phos_1"/>
    <property type="match status" value="1"/>
</dbReference>
<dbReference type="PANTHER" id="PTHR48100">
    <property type="entry name" value="BROAD-SPECIFICITY PHOSPHATASE YOR283W-RELATED"/>
    <property type="match status" value="1"/>
</dbReference>
<dbReference type="Gene3D" id="3.40.50.1240">
    <property type="entry name" value="Phosphoglycerate mutase-like"/>
    <property type="match status" value="1"/>
</dbReference>
<dbReference type="InterPro" id="IPR029033">
    <property type="entry name" value="His_PPase_superfam"/>
</dbReference>
<sequence length="264" mass="30061">MSVSGVWMYNRHILREISDKVFYNMVAPVPRVIVIRHGQTEWSKSGQHTSITDLPLTDFGVMQMRNTGKQLIGNSPLQLISPENLKYVFISPRKRAKQTADLLLEGLDEETRQKIQIIEENNVREWEYGDYEGKLTKEIVQSRRERGVDDPSHTWDIWSDGCENGENHQQVADRLDKAIAKIRDIHRKALDEKKPCDIVVVAHGHSLRCFVARWVGRPLSCNPQLMLDAGGVGVLSYQHHNIDEPAIYLAGAFVVPVEEEGKSL</sequence>
<dbReference type="HOGENOM" id="CLU_033323_13_0_1"/>
<proteinExistence type="predicted"/>
<dbReference type="GO" id="GO:0046390">
    <property type="term" value="P:ribose phosphate biosynthetic process"/>
    <property type="evidence" value="ECO:0007669"/>
    <property type="project" value="EnsemblFungi"/>
</dbReference>
<evidence type="ECO:0000313" key="3">
    <source>
        <dbReference type="EMBL" id="EDK39639.1"/>
    </source>
</evidence>
<evidence type="ECO:0008006" key="5">
    <source>
        <dbReference type="Google" id="ProtNLM"/>
    </source>
</evidence>
<dbReference type="GeneID" id="5125834"/>
<dbReference type="EMBL" id="CH408158">
    <property type="protein sequence ID" value="EDK39639.1"/>
    <property type="molecule type" value="Genomic_DNA"/>
</dbReference>
<keyword evidence="4" id="KW-1185">Reference proteome</keyword>
<dbReference type="STRING" id="294746.A5DKD6"/>
<dbReference type="InParanoid" id="A5DKD6"/>
<dbReference type="VEuPathDB" id="FungiDB:PGUG_03737"/>
<dbReference type="OMA" id="RCFIVRH"/>
<dbReference type="Proteomes" id="UP000001997">
    <property type="component" value="Unassembled WGS sequence"/>
</dbReference>